<dbReference type="GO" id="GO:0008168">
    <property type="term" value="F:methyltransferase activity"/>
    <property type="evidence" value="ECO:0007669"/>
    <property type="project" value="UniProtKB-KW"/>
</dbReference>
<keyword evidence="2" id="KW-0489">Methyltransferase</keyword>
<dbReference type="InterPro" id="IPR029063">
    <property type="entry name" value="SAM-dependent_MTases_sf"/>
</dbReference>
<sequence>MSHNLNSSTVSNSFTKGELIHLENDHIGGILHSTGNFYEVDLLDIWACIPFSEDFCFVDVGANLGNHSIYLGLSTTNKIFSLEPHPINFFLLEENIKLNGLEDRVTAKNMCAWDRKETVSLHIATAGNMGTVTASSSGPQAESQVRADKLDNIIENERVAAMKIDVEGNESRVLSGASTIINRDHPLIFIETHSPRDKRGAFSTLSKSEYSLVDFLGISDTALFAHSESPIEIGISDLNSLTSSMRERRVERLTSRIVQALQSAR</sequence>
<dbReference type="GO" id="GO:0032259">
    <property type="term" value="P:methylation"/>
    <property type="evidence" value="ECO:0007669"/>
    <property type="project" value="UniProtKB-KW"/>
</dbReference>
<dbReference type="RefSeq" id="WP_115031223.1">
    <property type="nucleotide sequence ID" value="NZ_UFYA01000001.1"/>
</dbReference>
<keyword evidence="2" id="KW-0808">Transferase</keyword>
<evidence type="ECO:0000313" key="2">
    <source>
        <dbReference type="EMBL" id="STD11922.1"/>
    </source>
</evidence>
<evidence type="ECO:0000259" key="1">
    <source>
        <dbReference type="Pfam" id="PF05050"/>
    </source>
</evidence>
<dbReference type="PANTHER" id="PTHR34203:SF15">
    <property type="entry name" value="SLL1173 PROTEIN"/>
    <property type="match status" value="1"/>
</dbReference>
<accession>A0AA46H0Y5</accession>
<dbReference type="SUPFAM" id="SSF53335">
    <property type="entry name" value="S-adenosyl-L-methionine-dependent methyltransferases"/>
    <property type="match status" value="1"/>
</dbReference>
<name>A0AA46H0Y5_9MICO</name>
<dbReference type="InterPro" id="IPR052514">
    <property type="entry name" value="SAM-dependent_MTase"/>
</dbReference>
<dbReference type="Gene3D" id="3.40.50.150">
    <property type="entry name" value="Vaccinia Virus protein VP39"/>
    <property type="match status" value="1"/>
</dbReference>
<dbReference type="InterPro" id="IPR006342">
    <property type="entry name" value="FkbM_mtfrase"/>
</dbReference>
<feature type="domain" description="Methyltransferase FkbM" evidence="1">
    <location>
        <begin position="59"/>
        <end position="200"/>
    </location>
</feature>
<dbReference type="AlphaFoldDB" id="A0AA46H0Y5"/>
<evidence type="ECO:0000313" key="3">
    <source>
        <dbReference type="Proteomes" id="UP000254118"/>
    </source>
</evidence>
<dbReference type="Pfam" id="PF05050">
    <property type="entry name" value="Methyltransf_21"/>
    <property type="match status" value="1"/>
</dbReference>
<gene>
    <name evidence="2" type="ORF">NCTC7915_01690</name>
</gene>
<reference evidence="2 3" key="1">
    <citation type="submission" date="2018-06" db="EMBL/GenBank/DDBJ databases">
        <authorList>
            <consortium name="Pathogen Informatics"/>
            <person name="Doyle S."/>
        </authorList>
    </citation>
    <scope>NUCLEOTIDE SEQUENCE [LARGE SCALE GENOMIC DNA]</scope>
    <source>
        <strain evidence="2 3">NCTC7915</strain>
    </source>
</reference>
<dbReference type="PANTHER" id="PTHR34203">
    <property type="entry name" value="METHYLTRANSFERASE, FKBM FAMILY PROTEIN"/>
    <property type="match status" value="1"/>
</dbReference>
<protein>
    <submittedName>
        <fullName evidence="2">Methyltransferase, FkbM family</fullName>
    </submittedName>
</protein>
<comment type="caution">
    <text evidence="2">The sequence shown here is derived from an EMBL/GenBank/DDBJ whole genome shotgun (WGS) entry which is preliminary data.</text>
</comment>
<organism evidence="2 3">
    <name type="scientific">Dermatophilus congolensis</name>
    <dbReference type="NCBI Taxonomy" id="1863"/>
    <lineage>
        <taxon>Bacteria</taxon>
        <taxon>Bacillati</taxon>
        <taxon>Actinomycetota</taxon>
        <taxon>Actinomycetes</taxon>
        <taxon>Micrococcales</taxon>
        <taxon>Dermatophilaceae</taxon>
        <taxon>Dermatophilus</taxon>
    </lineage>
</organism>
<dbReference type="EMBL" id="UFYA01000001">
    <property type="protein sequence ID" value="STD11922.1"/>
    <property type="molecule type" value="Genomic_DNA"/>
</dbReference>
<dbReference type="NCBIfam" id="TIGR01444">
    <property type="entry name" value="fkbM_fam"/>
    <property type="match status" value="1"/>
</dbReference>
<dbReference type="Proteomes" id="UP000254118">
    <property type="component" value="Unassembled WGS sequence"/>
</dbReference>
<proteinExistence type="predicted"/>